<feature type="compositionally biased region" description="Acidic residues" evidence="1">
    <location>
        <begin position="179"/>
        <end position="192"/>
    </location>
</feature>
<organism evidence="2 3">
    <name type="scientific">Crotalaria pallida</name>
    <name type="common">Smooth rattlebox</name>
    <name type="synonym">Crotalaria striata</name>
    <dbReference type="NCBI Taxonomy" id="3830"/>
    <lineage>
        <taxon>Eukaryota</taxon>
        <taxon>Viridiplantae</taxon>
        <taxon>Streptophyta</taxon>
        <taxon>Embryophyta</taxon>
        <taxon>Tracheophyta</taxon>
        <taxon>Spermatophyta</taxon>
        <taxon>Magnoliopsida</taxon>
        <taxon>eudicotyledons</taxon>
        <taxon>Gunneridae</taxon>
        <taxon>Pentapetalae</taxon>
        <taxon>rosids</taxon>
        <taxon>fabids</taxon>
        <taxon>Fabales</taxon>
        <taxon>Fabaceae</taxon>
        <taxon>Papilionoideae</taxon>
        <taxon>50 kb inversion clade</taxon>
        <taxon>genistoids sensu lato</taxon>
        <taxon>core genistoids</taxon>
        <taxon>Crotalarieae</taxon>
        <taxon>Crotalaria</taxon>
    </lineage>
</organism>
<accession>A0AAN9PAH5</accession>
<evidence type="ECO:0000313" key="2">
    <source>
        <dbReference type="EMBL" id="KAK7291530.1"/>
    </source>
</evidence>
<feature type="compositionally biased region" description="Basic and acidic residues" evidence="1">
    <location>
        <begin position="69"/>
        <end position="97"/>
    </location>
</feature>
<feature type="compositionally biased region" description="Basic and acidic residues" evidence="1">
    <location>
        <begin position="137"/>
        <end position="178"/>
    </location>
</feature>
<dbReference type="AlphaFoldDB" id="A0AAN9PAH5"/>
<feature type="compositionally biased region" description="Low complexity" evidence="1">
    <location>
        <begin position="241"/>
        <end position="257"/>
    </location>
</feature>
<proteinExistence type="predicted"/>
<feature type="region of interest" description="Disordered" evidence="1">
    <location>
        <begin position="36"/>
        <end position="97"/>
    </location>
</feature>
<reference evidence="2 3" key="1">
    <citation type="submission" date="2024-01" db="EMBL/GenBank/DDBJ databases">
        <title>The genomes of 5 underutilized Papilionoideae crops provide insights into root nodulation and disease resistanc.</title>
        <authorList>
            <person name="Yuan L."/>
        </authorList>
    </citation>
    <scope>NUCLEOTIDE SEQUENCE [LARGE SCALE GENOMIC DNA]</scope>
    <source>
        <strain evidence="2">ZHUSHIDOU_FW_LH</strain>
        <tissue evidence="2">Leaf</tissue>
    </source>
</reference>
<gene>
    <name evidence="2" type="ORF">RIF29_06752</name>
</gene>
<name>A0AAN9PAH5_CROPI</name>
<dbReference type="EMBL" id="JAYWIO010000001">
    <property type="protein sequence ID" value="KAK7291530.1"/>
    <property type="molecule type" value="Genomic_DNA"/>
</dbReference>
<keyword evidence="3" id="KW-1185">Reference proteome</keyword>
<sequence length="311" mass="35539">MGGGNSKLKAGDGVVVPDKIRPLLLRRFEELRKRRNGATLQVEGTLSQKQLLKDAHEDEGSNNSQVSSHETETETETQQHDTEKEKTDEAEKVQVKEEIQMIVRVISIEKISRLVPMPNCECKCKSEEQEEEEEEEKETKTEHHDNQKVFHIDKVAEVHEEEKTKENEQEEIHAKIDDQSDEDEDEDDDDDNHYENEQNGRVGPGSPSFRIYCIEADNRKDSKEDEESKNETIVVHKKSASADSIQSSTSRRSGNSNEVIQVVEIESTRKRKGKKKFGAVRTLLKVKSCYHPMSSCTGEDRRRLLVAKATH</sequence>
<feature type="region of interest" description="Disordered" evidence="1">
    <location>
        <begin position="119"/>
        <end position="259"/>
    </location>
</feature>
<protein>
    <submittedName>
        <fullName evidence="2">Uncharacterized protein</fullName>
    </submittedName>
</protein>
<dbReference type="Proteomes" id="UP001372338">
    <property type="component" value="Unassembled WGS sequence"/>
</dbReference>
<evidence type="ECO:0000313" key="3">
    <source>
        <dbReference type="Proteomes" id="UP001372338"/>
    </source>
</evidence>
<feature type="compositionally biased region" description="Polar residues" evidence="1">
    <location>
        <begin position="38"/>
        <end position="50"/>
    </location>
</feature>
<evidence type="ECO:0000256" key="1">
    <source>
        <dbReference type="SAM" id="MobiDB-lite"/>
    </source>
</evidence>
<comment type="caution">
    <text evidence="2">The sequence shown here is derived from an EMBL/GenBank/DDBJ whole genome shotgun (WGS) entry which is preliminary data.</text>
</comment>